<feature type="transmembrane region" description="Helical" evidence="2">
    <location>
        <begin position="149"/>
        <end position="171"/>
    </location>
</feature>
<reference evidence="3" key="2">
    <citation type="journal article" date="2023" name="PLoS ONE">
        <title>Philodulcilactobacillus myokoensis gen. nov., sp. nov., a fructophilic, acidophilic, and agar-phobic lactic acid bacterium isolated from fermented vegetable extracts.</title>
        <authorList>
            <person name="Kouya T."/>
            <person name="Ishiyama Y."/>
            <person name="Ohashi S."/>
            <person name="Kumakubo R."/>
            <person name="Yamazaki T."/>
            <person name="Otaki T."/>
        </authorList>
    </citation>
    <scope>NUCLEOTIDE SEQUENCE</scope>
    <source>
        <strain evidence="3">WR16-4</strain>
    </source>
</reference>
<keyword evidence="2" id="KW-1133">Transmembrane helix</keyword>
<dbReference type="AlphaFoldDB" id="A0A9W6B243"/>
<dbReference type="RefSeq" id="WP_286136710.1">
    <property type="nucleotide sequence ID" value="NZ_BRPL01000002.1"/>
</dbReference>
<evidence type="ECO:0000256" key="2">
    <source>
        <dbReference type="SAM" id="Phobius"/>
    </source>
</evidence>
<keyword evidence="4" id="KW-1185">Reference proteome</keyword>
<name>A0A9W6B243_9LACO</name>
<dbReference type="InterPro" id="IPR009214">
    <property type="entry name" value="DUF1129"/>
</dbReference>
<accession>A0A9W6B243</accession>
<keyword evidence="2" id="KW-0812">Transmembrane</keyword>
<evidence type="ECO:0000313" key="4">
    <source>
        <dbReference type="Proteomes" id="UP001144204"/>
    </source>
</evidence>
<feature type="transmembrane region" description="Helical" evidence="2">
    <location>
        <begin position="183"/>
        <end position="205"/>
    </location>
</feature>
<feature type="region of interest" description="Disordered" evidence="1">
    <location>
        <begin position="1"/>
        <end position="28"/>
    </location>
</feature>
<feature type="transmembrane region" description="Helical" evidence="2">
    <location>
        <begin position="116"/>
        <end position="137"/>
    </location>
</feature>
<gene>
    <name evidence="3" type="ORF">WR164_12320</name>
</gene>
<comment type="caution">
    <text evidence="3">The sequence shown here is derived from an EMBL/GenBank/DDBJ whole genome shotgun (WGS) entry which is preliminary data.</text>
</comment>
<sequence>MNKDEEIRQHNASVKQHHESSSASNERASFDDLGLTKRNADFVFRFNRGLGQADSKLSPEQKTTIVKQMVDELLNAQKTGQTAKNLYGSVQDHLQAILHPKPKPADMKKNYWPNAIYNFFVFLAVFALIYGFSSIAIKNPAESKNGGFLTIFLPAIAAGLGMPKITSLFLPNVKYKTSGIIRFLEMIGLFAIWIVIFYATVLLPISLNPELPPMVNIIIGLIAVAAAFYINIKYDVNSIFGNRRR</sequence>
<feature type="transmembrane region" description="Helical" evidence="2">
    <location>
        <begin position="217"/>
        <end position="236"/>
    </location>
</feature>
<dbReference type="Proteomes" id="UP001144204">
    <property type="component" value="Unassembled WGS sequence"/>
</dbReference>
<protein>
    <submittedName>
        <fullName evidence="3">Membrane protein</fullName>
    </submittedName>
</protein>
<organism evidence="3 4">
    <name type="scientific">Philodulcilactobacillus myokoensis</name>
    <dbReference type="NCBI Taxonomy" id="2929573"/>
    <lineage>
        <taxon>Bacteria</taxon>
        <taxon>Bacillati</taxon>
        <taxon>Bacillota</taxon>
        <taxon>Bacilli</taxon>
        <taxon>Lactobacillales</taxon>
        <taxon>Lactobacillaceae</taxon>
        <taxon>Philodulcilactobacillus</taxon>
    </lineage>
</organism>
<proteinExistence type="predicted"/>
<dbReference type="PIRSF" id="PIRSF033111">
    <property type="entry name" value="UCP033111"/>
    <property type="match status" value="1"/>
</dbReference>
<evidence type="ECO:0000256" key="1">
    <source>
        <dbReference type="SAM" id="MobiDB-lite"/>
    </source>
</evidence>
<evidence type="ECO:0000313" key="3">
    <source>
        <dbReference type="EMBL" id="GLB47253.1"/>
    </source>
</evidence>
<dbReference type="Pfam" id="PF06570">
    <property type="entry name" value="DUF1129"/>
    <property type="match status" value="1"/>
</dbReference>
<keyword evidence="2" id="KW-0472">Membrane</keyword>
<reference evidence="3" key="1">
    <citation type="submission" date="2022-07" db="EMBL/GenBank/DDBJ databases">
        <authorList>
            <person name="Kouya T."/>
            <person name="Ishiyama Y."/>
        </authorList>
    </citation>
    <scope>NUCLEOTIDE SEQUENCE</scope>
    <source>
        <strain evidence="3">WR16-4</strain>
    </source>
</reference>
<dbReference type="EMBL" id="BRPL01000002">
    <property type="protein sequence ID" value="GLB47253.1"/>
    <property type="molecule type" value="Genomic_DNA"/>
</dbReference>